<evidence type="ECO:0000313" key="2">
    <source>
        <dbReference type="EMBL" id="VEL25952.1"/>
    </source>
</evidence>
<feature type="region of interest" description="Disordered" evidence="1">
    <location>
        <begin position="132"/>
        <end position="154"/>
    </location>
</feature>
<organism evidence="2 3">
    <name type="scientific">Protopolystoma xenopodis</name>
    <dbReference type="NCBI Taxonomy" id="117903"/>
    <lineage>
        <taxon>Eukaryota</taxon>
        <taxon>Metazoa</taxon>
        <taxon>Spiralia</taxon>
        <taxon>Lophotrochozoa</taxon>
        <taxon>Platyhelminthes</taxon>
        <taxon>Monogenea</taxon>
        <taxon>Polyopisthocotylea</taxon>
        <taxon>Polystomatidea</taxon>
        <taxon>Polystomatidae</taxon>
        <taxon>Protopolystoma</taxon>
    </lineage>
</organism>
<dbReference type="Proteomes" id="UP000784294">
    <property type="component" value="Unassembled WGS sequence"/>
</dbReference>
<dbReference type="AlphaFoldDB" id="A0A3S5CJ87"/>
<accession>A0A3S5CJ87</accession>
<gene>
    <name evidence="2" type="ORF">PXEA_LOCUS19392</name>
</gene>
<proteinExistence type="predicted"/>
<feature type="compositionally biased region" description="Low complexity" evidence="1">
    <location>
        <begin position="67"/>
        <end position="88"/>
    </location>
</feature>
<evidence type="ECO:0000313" key="3">
    <source>
        <dbReference type="Proteomes" id="UP000784294"/>
    </source>
</evidence>
<feature type="non-terminal residue" evidence="2">
    <location>
        <position position="1"/>
    </location>
</feature>
<protein>
    <submittedName>
        <fullName evidence="2">Uncharacterized protein</fullName>
    </submittedName>
</protein>
<feature type="region of interest" description="Disordered" evidence="1">
    <location>
        <begin position="178"/>
        <end position="214"/>
    </location>
</feature>
<sequence length="297" mass="30887">TLNPSYNLAVCSSPLSFSGCCSSPSSEFITTPAHYTKQHQQYSSVCRPLLPGDANFSIFSPSPSFSTPQSSSSSTSSTNSMHVSTSSTHPLATSQLVGQNVPSCKTEKFIVTSGYDDALNAPRSSILCGSAFSESSSPDPNGVLDTSKTTTTRLPSTCRLTQTTKSYRTASTFLAASQSMSSPSAPGAITASSTSTGYSASGLRNRATNSSTASLLSDSKPGCMTYAGGINGGNAYYYHGYSSPSNRRASLHQHSNLGSNLGTGGLELGVKIANVQPVPLRRYTASAGLIGIYRLLC</sequence>
<feature type="compositionally biased region" description="Low complexity" evidence="1">
    <location>
        <begin position="178"/>
        <end position="202"/>
    </location>
</feature>
<feature type="region of interest" description="Disordered" evidence="1">
    <location>
        <begin position="67"/>
        <end position="90"/>
    </location>
</feature>
<evidence type="ECO:0000256" key="1">
    <source>
        <dbReference type="SAM" id="MobiDB-lite"/>
    </source>
</evidence>
<name>A0A3S5CJ87_9PLAT</name>
<reference evidence="2" key="1">
    <citation type="submission" date="2018-11" db="EMBL/GenBank/DDBJ databases">
        <authorList>
            <consortium name="Pathogen Informatics"/>
        </authorList>
    </citation>
    <scope>NUCLEOTIDE SEQUENCE</scope>
</reference>
<dbReference type="EMBL" id="CAAALY010077154">
    <property type="protein sequence ID" value="VEL25952.1"/>
    <property type="molecule type" value="Genomic_DNA"/>
</dbReference>
<keyword evidence="3" id="KW-1185">Reference proteome</keyword>
<comment type="caution">
    <text evidence="2">The sequence shown here is derived from an EMBL/GenBank/DDBJ whole genome shotgun (WGS) entry which is preliminary data.</text>
</comment>